<dbReference type="Gene3D" id="1.25.40.10">
    <property type="entry name" value="Tetratricopeptide repeat domain"/>
    <property type="match status" value="1"/>
</dbReference>
<dbReference type="PROSITE" id="PS50005">
    <property type="entry name" value="TPR"/>
    <property type="match status" value="1"/>
</dbReference>
<evidence type="ECO:0000256" key="1">
    <source>
        <dbReference type="PROSITE-ProRule" id="PRU00339"/>
    </source>
</evidence>
<comment type="caution">
    <text evidence="2">The sequence shown here is derived from an EMBL/GenBank/DDBJ whole genome shotgun (WGS) entry which is preliminary data.</text>
</comment>
<gene>
    <name evidence="2" type="ORF">GYA55_06485</name>
</gene>
<organism evidence="2 3">
    <name type="scientific">SAR324 cluster bacterium</name>
    <dbReference type="NCBI Taxonomy" id="2024889"/>
    <lineage>
        <taxon>Bacteria</taxon>
        <taxon>Deltaproteobacteria</taxon>
        <taxon>SAR324 cluster</taxon>
    </lineage>
</organism>
<dbReference type="Pfam" id="PF13181">
    <property type="entry name" value="TPR_8"/>
    <property type="match status" value="1"/>
</dbReference>
<dbReference type="SUPFAM" id="SSF48452">
    <property type="entry name" value="TPR-like"/>
    <property type="match status" value="1"/>
</dbReference>
<dbReference type="Proteomes" id="UP000524246">
    <property type="component" value="Unassembled WGS sequence"/>
</dbReference>
<dbReference type="InterPro" id="IPR019734">
    <property type="entry name" value="TPR_rpt"/>
</dbReference>
<dbReference type="SMART" id="SM00028">
    <property type="entry name" value="TPR"/>
    <property type="match status" value="3"/>
</dbReference>
<reference evidence="2 3" key="1">
    <citation type="journal article" date="2020" name="Biotechnol. Biofuels">
        <title>New insights from the biogas microbiome by comprehensive genome-resolved metagenomics of nearly 1600 species originating from multiple anaerobic digesters.</title>
        <authorList>
            <person name="Campanaro S."/>
            <person name="Treu L."/>
            <person name="Rodriguez-R L.M."/>
            <person name="Kovalovszki A."/>
            <person name="Ziels R.M."/>
            <person name="Maus I."/>
            <person name="Zhu X."/>
            <person name="Kougias P.G."/>
            <person name="Basile A."/>
            <person name="Luo G."/>
            <person name="Schluter A."/>
            <person name="Konstantinidis K.T."/>
            <person name="Angelidaki I."/>
        </authorList>
    </citation>
    <scope>NUCLEOTIDE SEQUENCE [LARGE SCALE GENOMIC DNA]</scope>
    <source>
        <strain evidence="2">AS27yjCOA_65</strain>
    </source>
</reference>
<accession>A0A7X9IJM6</accession>
<dbReference type="AlphaFoldDB" id="A0A7X9IJM6"/>
<name>A0A7X9IJM6_9DELT</name>
<dbReference type="InterPro" id="IPR011990">
    <property type="entry name" value="TPR-like_helical_dom_sf"/>
</dbReference>
<proteinExistence type="predicted"/>
<protein>
    <submittedName>
        <fullName evidence="2">Tetratricopeptide repeat protein</fullName>
    </submittedName>
</protein>
<evidence type="ECO:0000313" key="2">
    <source>
        <dbReference type="EMBL" id="NMC62800.1"/>
    </source>
</evidence>
<dbReference type="PROSITE" id="PS51257">
    <property type="entry name" value="PROKAR_LIPOPROTEIN"/>
    <property type="match status" value="1"/>
</dbReference>
<dbReference type="Pfam" id="PF13424">
    <property type="entry name" value="TPR_12"/>
    <property type="match status" value="1"/>
</dbReference>
<feature type="repeat" description="TPR" evidence="1">
    <location>
        <begin position="31"/>
        <end position="64"/>
    </location>
</feature>
<keyword evidence="1" id="KW-0802">TPR repeat</keyword>
<sequence>MNKALIHLILIIFLSACSVIETPDPFQIQQAELHVDRGSIYLELNDLQRAEAEFGLALEIAPLAAAMDGLGCVTMMKGDFKEAEKLFQKAHEMDISYHHSLANLALLYEIQGDKRKAQEFYEEEIGLELMDYRARNNYAALRYDLFEDLDEAQGLMLQAQAINTHPLIQDNLSVLEGIRAKRKNKSEVLKEK</sequence>
<dbReference type="EMBL" id="JAAZON010000281">
    <property type="protein sequence ID" value="NMC62800.1"/>
    <property type="molecule type" value="Genomic_DNA"/>
</dbReference>
<evidence type="ECO:0000313" key="3">
    <source>
        <dbReference type="Proteomes" id="UP000524246"/>
    </source>
</evidence>